<name>A0A6C2URC4_9BACT</name>
<dbReference type="Pfam" id="PF12127">
    <property type="entry name" value="FloA"/>
    <property type="match status" value="1"/>
</dbReference>
<dbReference type="EMBL" id="CAAHFH010000002">
    <property type="protein sequence ID" value="VGO21801.1"/>
    <property type="molecule type" value="Genomic_DNA"/>
</dbReference>
<dbReference type="GO" id="GO:0045121">
    <property type="term" value="C:membrane raft"/>
    <property type="evidence" value="ECO:0007669"/>
    <property type="project" value="UniProtKB-SubCell"/>
</dbReference>
<organism evidence="6 7">
    <name type="scientific">Pontiella sulfatireligans</name>
    <dbReference type="NCBI Taxonomy" id="2750658"/>
    <lineage>
        <taxon>Bacteria</taxon>
        <taxon>Pseudomonadati</taxon>
        <taxon>Kiritimatiellota</taxon>
        <taxon>Kiritimatiellia</taxon>
        <taxon>Kiritimatiellales</taxon>
        <taxon>Pontiellaceae</taxon>
        <taxon>Pontiella</taxon>
    </lineage>
</organism>
<keyword evidence="4 5" id="KW-0472">Membrane</keyword>
<keyword evidence="7" id="KW-1185">Reference proteome</keyword>
<dbReference type="AlphaFoldDB" id="A0A6C2URC4"/>
<evidence type="ECO:0000256" key="1">
    <source>
        <dbReference type="ARBA" id="ARBA00022475"/>
    </source>
</evidence>
<evidence type="ECO:0000256" key="2">
    <source>
        <dbReference type="ARBA" id="ARBA00022692"/>
    </source>
</evidence>
<feature type="transmembrane region" description="Helical" evidence="5">
    <location>
        <begin position="6"/>
        <end position="30"/>
    </location>
</feature>
<accession>A0A6C2URC4</accession>
<comment type="similarity">
    <text evidence="5">Belongs to the flotillin-like FloA family.</text>
</comment>
<evidence type="ECO:0000256" key="5">
    <source>
        <dbReference type="HAMAP-Rule" id="MF_01562"/>
    </source>
</evidence>
<protein>
    <recommendedName>
        <fullName evidence="5">Flotillin-like protein FloA</fullName>
    </recommendedName>
</protein>
<dbReference type="InterPro" id="IPR022853">
    <property type="entry name" value="FloA"/>
</dbReference>
<comment type="caution">
    <text evidence="5">Lacks conserved residue(s) required for the propagation of feature annotation.</text>
</comment>
<reference evidence="6 7" key="1">
    <citation type="submission" date="2019-04" db="EMBL/GenBank/DDBJ databases">
        <authorList>
            <person name="Van Vliet M D."/>
        </authorList>
    </citation>
    <scope>NUCLEOTIDE SEQUENCE [LARGE SCALE GENOMIC DNA]</scope>
    <source>
        <strain evidence="6 7">F21</strain>
    </source>
</reference>
<dbReference type="Proteomes" id="UP000346198">
    <property type="component" value="Unassembled WGS sequence"/>
</dbReference>
<dbReference type="GO" id="GO:0005886">
    <property type="term" value="C:plasma membrane"/>
    <property type="evidence" value="ECO:0007669"/>
    <property type="project" value="UniProtKB-SubCell"/>
</dbReference>
<gene>
    <name evidence="5" type="primary">floA</name>
    <name evidence="6" type="ORF">SCARR_03878</name>
</gene>
<keyword evidence="2 5" id="KW-0812">Transmembrane</keyword>
<sequence length="340" mass="36564">MNLYYVILVPVAIILLIFMALAISVIDLWVRALFAEAQVRIRDLIGMKLRRVPPHQVVLTYISAIKAGLTISTDMLEAHYLAGGSIQNVVRAMIAADKANINLQFQQAAAIDLAGRNIVDAVQTSVNPKVIDCPDSAKSASGMLDAVAKDGIRLLVKARVTVRTNLERLVGGATEETIIARVGQGIVSAIGSMASYKNVLENPDAISRKVLESGLDAQTAFEIVSIDIADISVAGVGQISNVGAKLETDRADADKIMRQAEAEGRRAMAIATEQEMRARVQEMQAKVIEAQAEVPLAMAEAFRKGNLGVMDFYRMQNISADTAMRESLSGGDDENQGKGK</sequence>
<keyword evidence="1 5" id="KW-1003">Cell membrane</keyword>
<dbReference type="HAMAP" id="MF_01562">
    <property type="entry name" value="FloA"/>
    <property type="match status" value="1"/>
</dbReference>
<dbReference type="NCBIfam" id="NF010186">
    <property type="entry name" value="PRK13665.1"/>
    <property type="match status" value="1"/>
</dbReference>
<comment type="function">
    <text evidence="5">Found in functional membrane microdomains (FMM) that may be equivalent to eukaryotic membrane rafts FMMs are highly dynamic and increase in number as cells age. Flotillins are thought to be important factors in membrane fluidity.</text>
</comment>
<evidence type="ECO:0000256" key="4">
    <source>
        <dbReference type="ARBA" id="ARBA00023136"/>
    </source>
</evidence>
<dbReference type="RefSeq" id="WP_136063237.1">
    <property type="nucleotide sequence ID" value="NZ_CAAHFH010000002.1"/>
</dbReference>
<evidence type="ECO:0000313" key="6">
    <source>
        <dbReference type="EMBL" id="VGO21801.1"/>
    </source>
</evidence>
<comment type="subunit">
    <text evidence="5">Homooligomerizes.</text>
</comment>
<evidence type="ECO:0000313" key="7">
    <source>
        <dbReference type="Proteomes" id="UP000346198"/>
    </source>
</evidence>
<comment type="subcellular location">
    <subcellularLocation>
        <location evidence="5">Cell membrane</location>
        <topology evidence="5">Single-pass membrane protein</topology>
    </subcellularLocation>
    <subcellularLocation>
        <location evidence="5">Membrane raft</location>
        <topology evidence="5">Single-pass membrane protein</topology>
    </subcellularLocation>
</comment>
<evidence type="ECO:0000256" key="3">
    <source>
        <dbReference type="ARBA" id="ARBA00022989"/>
    </source>
</evidence>
<keyword evidence="3 5" id="KW-1133">Transmembrane helix</keyword>
<proteinExistence type="inferred from homology"/>